<dbReference type="AlphaFoldDB" id="A0A8K0R9W3"/>
<accession>A0A8K0R9W3</accession>
<dbReference type="GO" id="GO:0004499">
    <property type="term" value="F:N,N-dimethylaniline monooxygenase activity"/>
    <property type="evidence" value="ECO:0007669"/>
    <property type="project" value="InterPro"/>
</dbReference>
<dbReference type="InterPro" id="IPR020946">
    <property type="entry name" value="Flavin_mOase-like"/>
</dbReference>
<dbReference type="Gene3D" id="3.50.50.60">
    <property type="entry name" value="FAD/NAD(P)-binding domain"/>
    <property type="match status" value="2"/>
</dbReference>
<dbReference type="Proteomes" id="UP000813461">
    <property type="component" value="Unassembled WGS sequence"/>
</dbReference>
<proteinExistence type="inferred from homology"/>
<dbReference type="Pfam" id="PF00743">
    <property type="entry name" value="FMO-like"/>
    <property type="match status" value="1"/>
</dbReference>
<comment type="similarity">
    <text evidence="1">Belongs to the FAD-binding monooxygenase family.</text>
</comment>
<keyword evidence="2" id="KW-0285">Flavoprotein</keyword>
<dbReference type="EMBL" id="JAGMVJ010000006">
    <property type="protein sequence ID" value="KAH7089682.1"/>
    <property type="molecule type" value="Genomic_DNA"/>
</dbReference>
<organism evidence="5 6">
    <name type="scientific">Paraphoma chrysanthemicola</name>
    <dbReference type="NCBI Taxonomy" id="798071"/>
    <lineage>
        <taxon>Eukaryota</taxon>
        <taxon>Fungi</taxon>
        <taxon>Dikarya</taxon>
        <taxon>Ascomycota</taxon>
        <taxon>Pezizomycotina</taxon>
        <taxon>Dothideomycetes</taxon>
        <taxon>Pleosporomycetidae</taxon>
        <taxon>Pleosporales</taxon>
        <taxon>Pleosporineae</taxon>
        <taxon>Phaeosphaeriaceae</taxon>
        <taxon>Paraphoma</taxon>
    </lineage>
</organism>
<evidence type="ECO:0000256" key="2">
    <source>
        <dbReference type="ARBA" id="ARBA00022630"/>
    </source>
</evidence>
<dbReference type="GO" id="GO:0050660">
    <property type="term" value="F:flavin adenine dinucleotide binding"/>
    <property type="evidence" value="ECO:0007669"/>
    <property type="project" value="InterPro"/>
</dbReference>
<dbReference type="PANTHER" id="PTHR42877:SF8">
    <property type="entry name" value="MONOOXYGENASE"/>
    <property type="match status" value="1"/>
</dbReference>
<evidence type="ECO:0000313" key="6">
    <source>
        <dbReference type="Proteomes" id="UP000813461"/>
    </source>
</evidence>
<name>A0A8K0R9W3_9PLEO</name>
<evidence type="ECO:0000256" key="1">
    <source>
        <dbReference type="ARBA" id="ARBA00010139"/>
    </source>
</evidence>
<evidence type="ECO:0000256" key="3">
    <source>
        <dbReference type="ARBA" id="ARBA00022827"/>
    </source>
</evidence>
<dbReference type="PANTHER" id="PTHR42877">
    <property type="entry name" value="L-ORNITHINE N(5)-MONOOXYGENASE-RELATED"/>
    <property type="match status" value="1"/>
</dbReference>
<gene>
    <name evidence="5" type="ORF">FB567DRAFT_492494</name>
</gene>
<dbReference type="SUPFAM" id="SSF51905">
    <property type="entry name" value="FAD/NAD(P)-binding domain"/>
    <property type="match status" value="3"/>
</dbReference>
<keyword evidence="6" id="KW-1185">Reference proteome</keyword>
<keyword evidence="3" id="KW-0274">FAD</keyword>
<dbReference type="InterPro" id="IPR051209">
    <property type="entry name" value="FAD-bind_Monooxygenase_sf"/>
</dbReference>
<evidence type="ECO:0000313" key="5">
    <source>
        <dbReference type="EMBL" id="KAH7089682.1"/>
    </source>
</evidence>
<protein>
    <submittedName>
        <fullName evidence="5">Cyclohexanone monooxygenase</fullName>
    </submittedName>
</protein>
<sequence length="564" mass="64604">MSPSAVKEPYRVSDQPNGRLSKIKAICIGAGASGLYLAYSMERRMKNYELTVYEKNNDIGGTWLENRYPGCACDVPAHIYTYTFRPNPRWSSYFAGSKDIYQYFKDFEQEYKLNRYIQFNHVVTSAIWDDEKCIYNVTVKNSNGELIHDWCHVLINGSGVLNAWKWPDIPGLSTFKGHLLHSAAWDDNINLEGKQVAVIGTGSSGIQITPIVQKKAAHLDVFIRSPTWVVPNLVERILAKGSQSHSFTQEEIDRFERDPNFLLKLRRRQEVLLDCNTDVFRLGSKEQKATEDYLRGSMKEALKNSPDIMEHLIPDFPPGCRRLTPGTGYLDSLQAKNVACVYDTIESFTEDSIRTVDGKLHKADVIICATGFDVSYVPHFELKGRDGLRMADAWSSEPLCYLGIAARGFPNYFIVVGPRGPWGNGTIIPAMELNSDYFITVMQKIQREQIKFVEVKEEAVEDFIEHCDEWHVGQTRSVWSATCRSWYKRGTTDGNPVLWCGMLPSYLKAMYYIRYEDYDWHYKSRNRFQYLGNGKIEAEYKPALEKADAMAPFIRTSETPWTIE</sequence>
<comment type="caution">
    <text evidence="5">The sequence shown here is derived from an EMBL/GenBank/DDBJ whole genome shotgun (WGS) entry which is preliminary data.</text>
</comment>
<dbReference type="OrthoDB" id="74360at2759"/>
<reference evidence="5" key="1">
    <citation type="journal article" date="2021" name="Nat. Commun.">
        <title>Genetic determinants of endophytism in the Arabidopsis root mycobiome.</title>
        <authorList>
            <person name="Mesny F."/>
            <person name="Miyauchi S."/>
            <person name="Thiergart T."/>
            <person name="Pickel B."/>
            <person name="Atanasova L."/>
            <person name="Karlsson M."/>
            <person name="Huettel B."/>
            <person name="Barry K.W."/>
            <person name="Haridas S."/>
            <person name="Chen C."/>
            <person name="Bauer D."/>
            <person name="Andreopoulos W."/>
            <person name="Pangilinan J."/>
            <person name="LaButti K."/>
            <person name="Riley R."/>
            <person name="Lipzen A."/>
            <person name="Clum A."/>
            <person name="Drula E."/>
            <person name="Henrissat B."/>
            <person name="Kohler A."/>
            <person name="Grigoriev I.V."/>
            <person name="Martin F.M."/>
            <person name="Hacquard S."/>
        </authorList>
    </citation>
    <scope>NUCLEOTIDE SEQUENCE</scope>
    <source>
        <strain evidence="5">MPI-SDFR-AT-0120</strain>
    </source>
</reference>
<evidence type="ECO:0000256" key="4">
    <source>
        <dbReference type="ARBA" id="ARBA00023002"/>
    </source>
</evidence>
<dbReference type="InterPro" id="IPR036188">
    <property type="entry name" value="FAD/NAD-bd_sf"/>
</dbReference>
<dbReference type="GO" id="GO:0050661">
    <property type="term" value="F:NADP binding"/>
    <property type="evidence" value="ECO:0007669"/>
    <property type="project" value="InterPro"/>
</dbReference>
<keyword evidence="4" id="KW-0560">Oxidoreductase</keyword>
<keyword evidence="5" id="KW-0503">Monooxygenase</keyword>